<dbReference type="SMART" id="SM00871">
    <property type="entry name" value="AraC_E_bind"/>
    <property type="match status" value="1"/>
</dbReference>
<dbReference type="RefSeq" id="WP_344908268.1">
    <property type="nucleotide sequence ID" value="NZ_BAAAYO010000006.1"/>
</dbReference>
<dbReference type="SUPFAM" id="SSF55136">
    <property type="entry name" value="Probable bacterial effector-binding domain"/>
    <property type="match status" value="1"/>
</dbReference>
<dbReference type="InterPro" id="IPR029442">
    <property type="entry name" value="GyrI-like"/>
</dbReference>
<dbReference type="Pfam" id="PF06445">
    <property type="entry name" value="GyrI-like"/>
    <property type="match status" value="1"/>
</dbReference>
<dbReference type="EMBL" id="JBHMAG010000018">
    <property type="protein sequence ID" value="MFB9755381.1"/>
    <property type="molecule type" value="Genomic_DNA"/>
</dbReference>
<dbReference type="InterPro" id="IPR011256">
    <property type="entry name" value="Reg_factor_effector_dom_sf"/>
</dbReference>
<reference evidence="2 3" key="1">
    <citation type="submission" date="2024-09" db="EMBL/GenBank/DDBJ databases">
        <authorList>
            <person name="Sun Q."/>
            <person name="Mori K."/>
        </authorList>
    </citation>
    <scope>NUCLEOTIDE SEQUENCE [LARGE SCALE GENOMIC DNA]</scope>
    <source>
        <strain evidence="2 3">JCM 12520</strain>
    </source>
</reference>
<dbReference type="PANTHER" id="PTHR36444:SF2">
    <property type="entry name" value="TRANSCRIPTIONAL REGULATOR PROTEIN YOBU-RELATED"/>
    <property type="match status" value="1"/>
</dbReference>
<dbReference type="InterPro" id="IPR053182">
    <property type="entry name" value="YobU-like_regulator"/>
</dbReference>
<evidence type="ECO:0000259" key="1">
    <source>
        <dbReference type="SMART" id="SM00871"/>
    </source>
</evidence>
<dbReference type="Gene3D" id="3.20.80.10">
    <property type="entry name" value="Regulatory factor, effector binding domain"/>
    <property type="match status" value="1"/>
</dbReference>
<dbReference type="PANTHER" id="PTHR36444">
    <property type="entry name" value="TRANSCRIPTIONAL REGULATOR PROTEIN YOBU-RELATED"/>
    <property type="match status" value="1"/>
</dbReference>
<feature type="domain" description="AraC effector-binding" evidence="1">
    <location>
        <begin position="6"/>
        <end position="159"/>
    </location>
</feature>
<name>A0ABV5W4P2_9BACL</name>
<keyword evidence="3" id="KW-1185">Reference proteome</keyword>
<proteinExistence type="predicted"/>
<sequence>MITEPAQPKTVHRNETKLVGYTVTTTLKEDMENEIIGSLRERLLDRRSEIASPTDGDGVYLVQLYPDCEWTPDVPFESIVAVEVHTFVPLPEGFVCHTIPAGAYTKVTHRGPESRIGDTYDWIRDQGLGVIRPFDFEYWADCGSLEQEESVIDIYWPIEA</sequence>
<gene>
    <name evidence="2" type="ORF">ACFFNY_27715</name>
</gene>
<dbReference type="Proteomes" id="UP001589619">
    <property type="component" value="Unassembled WGS sequence"/>
</dbReference>
<protein>
    <submittedName>
        <fullName evidence="2">GyrI-like domain-containing protein</fullName>
    </submittedName>
</protein>
<evidence type="ECO:0000313" key="2">
    <source>
        <dbReference type="EMBL" id="MFB9755381.1"/>
    </source>
</evidence>
<comment type="caution">
    <text evidence="2">The sequence shown here is derived from an EMBL/GenBank/DDBJ whole genome shotgun (WGS) entry which is preliminary data.</text>
</comment>
<evidence type="ECO:0000313" key="3">
    <source>
        <dbReference type="Proteomes" id="UP001589619"/>
    </source>
</evidence>
<dbReference type="InterPro" id="IPR010499">
    <property type="entry name" value="AraC_E-bd"/>
</dbReference>
<accession>A0ABV5W4P2</accession>
<organism evidence="2 3">
    <name type="scientific">Paenibacillus hodogayensis</name>
    <dbReference type="NCBI Taxonomy" id="279208"/>
    <lineage>
        <taxon>Bacteria</taxon>
        <taxon>Bacillati</taxon>
        <taxon>Bacillota</taxon>
        <taxon>Bacilli</taxon>
        <taxon>Bacillales</taxon>
        <taxon>Paenibacillaceae</taxon>
        <taxon>Paenibacillus</taxon>
    </lineage>
</organism>